<dbReference type="GO" id="GO:0008610">
    <property type="term" value="P:lipid biosynthetic process"/>
    <property type="evidence" value="ECO:0007669"/>
    <property type="project" value="UniProtKB-ARBA"/>
</dbReference>
<protein>
    <recommendedName>
        <fullName evidence="1">Condensation domain-containing protein</fullName>
    </recommendedName>
</protein>
<dbReference type="SUPFAM" id="SSF52777">
    <property type="entry name" value="CoA-dependent acyltransferases"/>
    <property type="match status" value="2"/>
</dbReference>
<dbReference type="Gene3D" id="3.30.559.10">
    <property type="entry name" value="Chloramphenicol acetyltransferase-like domain"/>
    <property type="match status" value="1"/>
</dbReference>
<dbReference type="GO" id="GO:0044550">
    <property type="term" value="P:secondary metabolite biosynthetic process"/>
    <property type="evidence" value="ECO:0007669"/>
    <property type="project" value="TreeGrafter"/>
</dbReference>
<dbReference type="InterPro" id="IPR023213">
    <property type="entry name" value="CAT-like_dom_sf"/>
</dbReference>
<dbReference type="EMBL" id="BONZ01000083">
    <property type="protein sequence ID" value="GIH19630.1"/>
    <property type="molecule type" value="Genomic_DNA"/>
</dbReference>
<dbReference type="Proteomes" id="UP000642748">
    <property type="component" value="Unassembled WGS sequence"/>
</dbReference>
<reference evidence="2" key="1">
    <citation type="submission" date="2021-01" db="EMBL/GenBank/DDBJ databases">
        <title>Whole genome shotgun sequence of Rugosimonospora africana NBRC 104875.</title>
        <authorList>
            <person name="Komaki H."/>
            <person name="Tamura T."/>
        </authorList>
    </citation>
    <scope>NUCLEOTIDE SEQUENCE</scope>
    <source>
        <strain evidence="2">NBRC 104875</strain>
    </source>
</reference>
<organism evidence="2 3">
    <name type="scientific">Rugosimonospora africana</name>
    <dbReference type="NCBI Taxonomy" id="556532"/>
    <lineage>
        <taxon>Bacteria</taxon>
        <taxon>Bacillati</taxon>
        <taxon>Actinomycetota</taxon>
        <taxon>Actinomycetes</taxon>
        <taxon>Micromonosporales</taxon>
        <taxon>Micromonosporaceae</taxon>
        <taxon>Rugosimonospora</taxon>
    </lineage>
</organism>
<accession>A0A8J3VUU7</accession>
<dbReference type="PANTHER" id="PTHR45527:SF1">
    <property type="entry name" value="FATTY ACID SYNTHASE"/>
    <property type="match status" value="1"/>
</dbReference>
<dbReference type="GO" id="GO:0043041">
    <property type="term" value="P:amino acid activation for nonribosomal peptide biosynthetic process"/>
    <property type="evidence" value="ECO:0007669"/>
    <property type="project" value="TreeGrafter"/>
</dbReference>
<dbReference type="AlphaFoldDB" id="A0A8J3VUU7"/>
<dbReference type="Pfam" id="PF00668">
    <property type="entry name" value="Condensation"/>
    <property type="match status" value="1"/>
</dbReference>
<dbReference type="RefSeq" id="WP_203923083.1">
    <property type="nucleotide sequence ID" value="NZ_BONZ01000083.1"/>
</dbReference>
<dbReference type="GO" id="GO:0031177">
    <property type="term" value="F:phosphopantetheine binding"/>
    <property type="evidence" value="ECO:0007669"/>
    <property type="project" value="TreeGrafter"/>
</dbReference>
<dbReference type="GO" id="GO:0003824">
    <property type="term" value="F:catalytic activity"/>
    <property type="evidence" value="ECO:0007669"/>
    <property type="project" value="InterPro"/>
</dbReference>
<comment type="caution">
    <text evidence="2">The sequence shown here is derived from an EMBL/GenBank/DDBJ whole genome shotgun (WGS) entry which is preliminary data.</text>
</comment>
<feature type="domain" description="Condensation" evidence="1">
    <location>
        <begin position="18"/>
        <end position="431"/>
    </location>
</feature>
<proteinExistence type="predicted"/>
<keyword evidence="3" id="KW-1185">Reference proteome</keyword>
<dbReference type="PANTHER" id="PTHR45527">
    <property type="entry name" value="NONRIBOSOMAL PEPTIDE SYNTHETASE"/>
    <property type="match status" value="1"/>
</dbReference>
<gene>
    <name evidence="2" type="ORF">Raf01_78020</name>
</gene>
<evidence type="ECO:0000313" key="2">
    <source>
        <dbReference type="EMBL" id="GIH19630.1"/>
    </source>
</evidence>
<evidence type="ECO:0000313" key="3">
    <source>
        <dbReference type="Proteomes" id="UP000642748"/>
    </source>
</evidence>
<dbReference type="InterPro" id="IPR001242">
    <property type="entry name" value="Condensation_dom"/>
</dbReference>
<sequence>MPESSAAAVDRPTDQEAGFLILHRLLPDVGMANVFWVFECAESFRTEDFQTCLTWLVRRHPRLRTYFPTEAGEPARRTLGPDAVRVTVEQLDAPEDPTEAARRFGARPIDITSGMPVAAAVIHGSDRTSPLVVLVIHHVAVDADATGVLLDELDTCFRSVTSGAVPPSEVVQPPSTREVVAPSEDSVDFWRETLDGVDSRAMMLDVQRDLEPRTFAAQTLYHQASAEATASARALCASLGMTRNMVLMTAFYALMSAHRAGPDLTIGTLVRWQDEADEGPSVDHRTSTLALRIRADPACGFRELAGEVAQGLFEGLVHADVPFEQVVPALRTVQGGWRVPVFRQVFNYLPVGTDLAPGSGPLLSFGRWLPMGKNLIRYELEFNISDRPDTMLFSTVYSTELFDEPAVVELMRRFERILIAANRNPDVTLSEL</sequence>
<dbReference type="GO" id="GO:0005737">
    <property type="term" value="C:cytoplasm"/>
    <property type="evidence" value="ECO:0007669"/>
    <property type="project" value="TreeGrafter"/>
</dbReference>
<dbReference type="Gene3D" id="3.30.559.30">
    <property type="entry name" value="Nonribosomal peptide synthetase, condensation domain"/>
    <property type="match status" value="1"/>
</dbReference>
<name>A0A8J3VUU7_9ACTN</name>
<evidence type="ECO:0000259" key="1">
    <source>
        <dbReference type="Pfam" id="PF00668"/>
    </source>
</evidence>